<sequence>MLLTPSPLKRILFFLLSDTLISLFTLYFAYNLRFNFQIPLNFIDNFAFIFIVLLLLKIFVFINFRLYRTAWRFFSLYEIKKILIAHIIVYSLFFIIFLIFKDYMLPLARSIIIIDFMLSLVFISLLRLSKRIILESGKNAKYKNTLIIGANSSISSLLHDKKNLEYTPVAIVDGSELLIGTYILNLKVYSFDDLKRVIKSKSIEAVIISKDYSQKRLLEIYDALNEMEISDIKIVNTLSSGKIKELKDIGVEDLLARHPKDLDKEKIQNFIKDKVVLITGAGGSIGSEISRQCNLFGAKQLILLDHSEYNLYQITEELKDANIVSVMQTVRKTEFLEATFKKYKPNIVIHAAAYKHVPLVEDNILEGISNNIIGTKNCIDLSIEYGVEKFVLISTDKAVRPTNVMGTTKRICELYAQNVKSGKTEIVAVRFGNVLGSSGSVIPKFKAQIESGQNITVTHPDITRYFMLIPEACELVLQAASIGKGGEIFILDMGEPIKIVDLAKKMIELSGKDNISIEFCGLRPGEKLYEELLINDSDKNTDYESITVASSTYFDIDELNTKIDELLVCEDKISKLKEIVPEFKHQLNNK</sequence>
<dbReference type="Proteomes" id="UP000503483">
    <property type="component" value="Chromosome"/>
</dbReference>
<feature type="transmembrane region" description="Helical" evidence="2">
    <location>
        <begin position="42"/>
        <end position="62"/>
    </location>
</feature>
<dbReference type="InterPro" id="IPR003869">
    <property type="entry name" value="Polysac_CapD-like"/>
</dbReference>
<name>A0A6M8EHW1_9BACT</name>
<dbReference type="Pfam" id="PF02719">
    <property type="entry name" value="Polysacc_synt_2"/>
    <property type="match status" value="1"/>
</dbReference>
<feature type="transmembrane region" description="Helical" evidence="2">
    <location>
        <begin position="12"/>
        <end position="30"/>
    </location>
</feature>
<keyword evidence="5" id="KW-1185">Reference proteome</keyword>
<keyword evidence="2" id="KW-0812">Transmembrane</keyword>
<evidence type="ECO:0000259" key="3">
    <source>
        <dbReference type="Pfam" id="PF02719"/>
    </source>
</evidence>
<dbReference type="InterPro" id="IPR051203">
    <property type="entry name" value="Polysaccharide_Synthase-Rel"/>
</dbReference>
<accession>A0A6M8EHW1</accession>
<evidence type="ECO:0000313" key="5">
    <source>
        <dbReference type="Proteomes" id="UP000503483"/>
    </source>
</evidence>
<feature type="transmembrane region" description="Helical" evidence="2">
    <location>
        <begin position="82"/>
        <end position="100"/>
    </location>
</feature>
<evidence type="ECO:0000256" key="2">
    <source>
        <dbReference type="SAM" id="Phobius"/>
    </source>
</evidence>
<organism evidence="4 5">
    <name type="scientific">Arcobacter acticola</name>
    <dbReference type="NCBI Taxonomy" id="1849015"/>
    <lineage>
        <taxon>Bacteria</taxon>
        <taxon>Pseudomonadati</taxon>
        <taxon>Campylobacterota</taxon>
        <taxon>Epsilonproteobacteria</taxon>
        <taxon>Campylobacterales</taxon>
        <taxon>Arcobacteraceae</taxon>
        <taxon>Arcobacter</taxon>
    </lineage>
</organism>
<gene>
    <name evidence="4" type="ORF">AACT_0966</name>
</gene>
<dbReference type="Gene3D" id="3.40.50.720">
    <property type="entry name" value="NAD(P)-binding Rossmann-like Domain"/>
    <property type="match status" value="2"/>
</dbReference>
<keyword evidence="2" id="KW-0472">Membrane</keyword>
<dbReference type="InterPro" id="IPR036291">
    <property type="entry name" value="NAD(P)-bd_dom_sf"/>
</dbReference>
<evidence type="ECO:0000313" key="4">
    <source>
        <dbReference type="EMBL" id="QKE28158.1"/>
    </source>
</evidence>
<dbReference type="AlphaFoldDB" id="A0A6M8EHW1"/>
<reference evidence="4 5" key="1">
    <citation type="submission" date="2019-08" db="EMBL/GenBank/DDBJ databases">
        <title>Complete genome sequence of Arcobacter acticola.</title>
        <authorList>
            <person name="Miller W."/>
        </authorList>
    </citation>
    <scope>NUCLEOTIDE SEQUENCE [LARGE SCALE GENOMIC DNA]</scope>
    <source>
        <strain evidence="4 5">KCTC 52212</strain>
    </source>
</reference>
<dbReference type="PANTHER" id="PTHR43318">
    <property type="entry name" value="UDP-N-ACETYLGLUCOSAMINE 4,6-DEHYDRATASE"/>
    <property type="match status" value="1"/>
</dbReference>
<comment type="similarity">
    <text evidence="1">Belongs to the polysaccharide synthase family.</text>
</comment>
<feature type="transmembrane region" description="Helical" evidence="2">
    <location>
        <begin position="106"/>
        <end position="128"/>
    </location>
</feature>
<dbReference type="SUPFAM" id="SSF53335">
    <property type="entry name" value="S-adenosyl-L-methionine-dependent methyltransferases"/>
    <property type="match status" value="1"/>
</dbReference>
<dbReference type="EMBL" id="CP042652">
    <property type="protein sequence ID" value="QKE28158.1"/>
    <property type="molecule type" value="Genomic_DNA"/>
</dbReference>
<dbReference type="SUPFAM" id="SSF51735">
    <property type="entry name" value="NAD(P)-binding Rossmann-fold domains"/>
    <property type="match status" value="1"/>
</dbReference>
<protein>
    <submittedName>
        <fullName evidence="4">NDP-sugar epimerase, putative UDP-GlcNAc-inverting 4,6-dehydratase FlaA1</fullName>
    </submittedName>
</protein>
<dbReference type="KEGG" id="paco:AACT_0966"/>
<dbReference type="CDD" id="cd05237">
    <property type="entry name" value="UDP_invert_4-6DH_SDR_e"/>
    <property type="match status" value="1"/>
</dbReference>
<dbReference type="InterPro" id="IPR029063">
    <property type="entry name" value="SAM-dependent_MTases_sf"/>
</dbReference>
<dbReference type="PANTHER" id="PTHR43318:SF1">
    <property type="entry name" value="POLYSACCHARIDE BIOSYNTHESIS PROTEIN EPSC-RELATED"/>
    <property type="match status" value="1"/>
</dbReference>
<feature type="domain" description="Polysaccharide biosynthesis protein CapD-like" evidence="3">
    <location>
        <begin position="276"/>
        <end position="549"/>
    </location>
</feature>
<evidence type="ECO:0000256" key="1">
    <source>
        <dbReference type="ARBA" id="ARBA00007430"/>
    </source>
</evidence>
<keyword evidence="2" id="KW-1133">Transmembrane helix</keyword>
<proteinExistence type="inferred from homology"/>